<name>A0A290YZ68_9PSEU</name>
<dbReference type="Pfam" id="PF13424">
    <property type="entry name" value="TPR_12"/>
    <property type="match status" value="2"/>
</dbReference>
<protein>
    <submittedName>
        <fullName evidence="9">SARP family transcriptional regulator</fullName>
    </submittedName>
</protein>
<accession>A0A290YZ68</accession>
<evidence type="ECO:0000256" key="5">
    <source>
        <dbReference type="PROSITE-ProRule" id="PRU00339"/>
    </source>
</evidence>
<dbReference type="InterPro" id="IPR016032">
    <property type="entry name" value="Sig_transdc_resp-reg_C-effctor"/>
</dbReference>
<feature type="compositionally biased region" description="Low complexity" evidence="7">
    <location>
        <begin position="245"/>
        <end position="266"/>
    </location>
</feature>
<dbReference type="CDD" id="cd15831">
    <property type="entry name" value="BTAD"/>
    <property type="match status" value="1"/>
</dbReference>
<evidence type="ECO:0000256" key="7">
    <source>
        <dbReference type="SAM" id="MobiDB-lite"/>
    </source>
</evidence>
<dbReference type="PROSITE" id="PS50293">
    <property type="entry name" value="TPR_REGION"/>
    <property type="match status" value="1"/>
</dbReference>
<dbReference type="SUPFAM" id="SSF46894">
    <property type="entry name" value="C-terminal effector domain of the bipartite response regulators"/>
    <property type="match status" value="1"/>
</dbReference>
<dbReference type="SMART" id="SM00028">
    <property type="entry name" value="TPR"/>
    <property type="match status" value="7"/>
</dbReference>
<dbReference type="InterPro" id="IPR051677">
    <property type="entry name" value="AfsR-DnrI-RedD_regulator"/>
</dbReference>
<dbReference type="InterPro" id="IPR019734">
    <property type="entry name" value="TPR_rpt"/>
</dbReference>
<dbReference type="PROSITE" id="PS50005">
    <property type="entry name" value="TPR"/>
    <property type="match status" value="1"/>
</dbReference>
<dbReference type="EMBL" id="CP023445">
    <property type="protein sequence ID" value="ATE52028.1"/>
    <property type="molecule type" value="Genomic_DNA"/>
</dbReference>
<dbReference type="InterPro" id="IPR027417">
    <property type="entry name" value="P-loop_NTPase"/>
</dbReference>
<keyword evidence="2" id="KW-0805">Transcription regulation</keyword>
<dbReference type="PRINTS" id="PR00364">
    <property type="entry name" value="DISEASERSIST"/>
</dbReference>
<dbReference type="SUPFAM" id="SSF48452">
    <property type="entry name" value="TPR-like"/>
    <property type="match status" value="4"/>
</dbReference>
<dbReference type="InterPro" id="IPR036388">
    <property type="entry name" value="WH-like_DNA-bd_sf"/>
</dbReference>
<dbReference type="Gene3D" id="3.40.50.300">
    <property type="entry name" value="P-loop containing nucleotide triphosphate hydrolases"/>
    <property type="match status" value="1"/>
</dbReference>
<comment type="similarity">
    <text evidence="1">Belongs to the AfsR/DnrI/RedD regulatory family.</text>
</comment>
<evidence type="ECO:0000256" key="3">
    <source>
        <dbReference type="ARBA" id="ARBA00023125"/>
    </source>
</evidence>
<organism evidence="9 10">
    <name type="scientific">Actinosynnema pretiosum</name>
    <dbReference type="NCBI Taxonomy" id="42197"/>
    <lineage>
        <taxon>Bacteria</taxon>
        <taxon>Bacillati</taxon>
        <taxon>Actinomycetota</taxon>
        <taxon>Actinomycetes</taxon>
        <taxon>Pseudonocardiales</taxon>
        <taxon>Pseudonocardiaceae</taxon>
        <taxon>Actinosynnema</taxon>
    </lineage>
</organism>
<dbReference type="InterPro" id="IPR001867">
    <property type="entry name" value="OmpR/PhoB-type_DNA-bd"/>
</dbReference>
<evidence type="ECO:0000259" key="8">
    <source>
        <dbReference type="PROSITE" id="PS51755"/>
    </source>
</evidence>
<evidence type="ECO:0000256" key="2">
    <source>
        <dbReference type="ARBA" id="ARBA00023015"/>
    </source>
</evidence>
<dbReference type="InterPro" id="IPR002182">
    <property type="entry name" value="NB-ARC"/>
</dbReference>
<dbReference type="Gene3D" id="1.10.10.10">
    <property type="entry name" value="Winged helix-like DNA-binding domain superfamily/Winged helix DNA-binding domain"/>
    <property type="match status" value="1"/>
</dbReference>
<feature type="region of interest" description="Disordered" evidence="7">
    <location>
        <begin position="245"/>
        <end position="273"/>
    </location>
</feature>
<dbReference type="GO" id="GO:0006355">
    <property type="term" value="P:regulation of DNA-templated transcription"/>
    <property type="evidence" value="ECO:0007669"/>
    <property type="project" value="InterPro"/>
</dbReference>
<reference evidence="9" key="1">
    <citation type="submission" date="2017-09" db="EMBL/GenBank/DDBJ databases">
        <title>Complete Genome Sequence of ansamitocin-producing Bacterium Actinosynnema pretiosum X47.</title>
        <authorList>
            <person name="Cao G."/>
            <person name="Zong G."/>
            <person name="Zhong C."/>
            <person name="Fu J."/>
        </authorList>
    </citation>
    <scope>NUCLEOTIDE SEQUENCE [LARGE SCALE GENOMIC DNA]</scope>
    <source>
        <strain evidence="9">X47</strain>
    </source>
</reference>
<dbReference type="PANTHER" id="PTHR35807:SF1">
    <property type="entry name" value="TRANSCRIPTIONAL REGULATOR REDD"/>
    <property type="match status" value="1"/>
</dbReference>
<keyword evidence="5" id="KW-0802">TPR repeat</keyword>
<dbReference type="GO" id="GO:0043531">
    <property type="term" value="F:ADP binding"/>
    <property type="evidence" value="ECO:0007669"/>
    <property type="project" value="InterPro"/>
</dbReference>
<dbReference type="Gene3D" id="1.25.40.10">
    <property type="entry name" value="Tetratricopeptide repeat domain"/>
    <property type="match status" value="3"/>
</dbReference>
<proteinExistence type="inferred from homology"/>
<evidence type="ECO:0000313" key="10">
    <source>
        <dbReference type="Proteomes" id="UP000218505"/>
    </source>
</evidence>
<dbReference type="FunFam" id="1.25.40.10:FF:000222">
    <property type="entry name" value="SARP family transcriptional regulator"/>
    <property type="match status" value="1"/>
</dbReference>
<dbReference type="SUPFAM" id="SSF52540">
    <property type="entry name" value="P-loop containing nucleoside triphosphate hydrolases"/>
    <property type="match status" value="1"/>
</dbReference>
<evidence type="ECO:0000256" key="4">
    <source>
        <dbReference type="ARBA" id="ARBA00023163"/>
    </source>
</evidence>
<dbReference type="PANTHER" id="PTHR35807">
    <property type="entry name" value="TRANSCRIPTIONAL REGULATOR REDD-RELATED"/>
    <property type="match status" value="1"/>
</dbReference>
<evidence type="ECO:0000313" key="9">
    <source>
        <dbReference type="EMBL" id="ATE52028.1"/>
    </source>
</evidence>
<evidence type="ECO:0000256" key="6">
    <source>
        <dbReference type="PROSITE-ProRule" id="PRU01091"/>
    </source>
</evidence>
<dbReference type="Pfam" id="PF03704">
    <property type="entry name" value="BTAD"/>
    <property type="match status" value="1"/>
</dbReference>
<sequence>MGEQLELGVLGPLRVVVGGRHVAVRAGRQRCLLASLLTRPGSPVSVDELAEHVWGDRPPARARQTLHTYVMRLRQVLGPEVPIRTVPDGYLVDVPAAAVDAARFDELLALGDREQAAGRLAEASSALAAALELWRGPALADVPSAVLHRDEAPRLTERGLHARERRAEVDLALGRHAELVPELTALTAEHPLRERLWAQLVVALHRSGRRAEALAAYDRVSALLAEELGIDPGGELRRVHRAVLADEGGPAPGPEGAESGPEPVAPSQLPAGAGDFVGRSNSVHLVETLLRRSHGVPVVTLSGQPGVGKTALAVHAAHRLRGDFPDGQLYVNLRGHAQGPPLSAVDVLPRFLRAQGVAPESVPLDPDEQEALYRSRLTGRRVLVVLDDAASAEQIRPLLPGSPGCAVLVTSRDALRGLAVSHAATNVRLDVLDDGEARALLSGVLGADVVGGQRAATGELVALCAHLPLALRIAAANVLSRPGTTVAGYVEELRAGNRLAALSVEGDERAAVQAAFDLSYAALKPELAQLFRLLAVAPGDLTPDLAAALGGLPVPEARRRLDRLATVNLVDRPAPGRYQFHDLLRDYAAQRLAAEDGEAGRDRVFRRLLDWSIRSVDAATEALKSTLVRHPRASDVPGVEPRRFDSPAEALAWLDAERANLVALVSHAAARPPHEDCWQLVDALRRYFYLAALPVEWRAAAGAGLASARAARDPVGEAAMLSSLGVLYWSLGRHPVAVDHFLAAVGVQERGGAWPRARAQVLANLGAVYIDVGELERATEHLERALAITGEIGAPQQEGITQLNLGGVYLQLAELDRAAACFEGALDVGRRLGVWMTQADALHALAEVELLRGAPARAADLFERSGELYGLAGARSFAHIPHEGLAQAHLARGRYAEAIAEAGRALEFAQERENLKGRCDAKNVLGQALVGAGRLVEGAGRHTEALGIAEEISYPWGIVAARRGLATAHHAAGRLVEAEEAARSALEGAAAYRLRLPEGDVLVLLGRIELDLGELDRALDTANRAAAAGAASGRRLLAAQADHLLGNLRAAAGDPRAARALWDAAAAGYESAGAPEATILRTLLRRVS</sequence>
<dbReference type="Pfam" id="PF00931">
    <property type="entry name" value="NB-ARC"/>
    <property type="match status" value="1"/>
</dbReference>
<dbReference type="SMART" id="SM01043">
    <property type="entry name" value="BTAD"/>
    <property type="match status" value="1"/>
</dbReference>
<dbReference type="InterPro" id="IPR011990">
    <property type="entry name" value="TPR-like_helical_dom_sf"/>
</dbReference>
<dbReference type="Proteomes" id="UP000218505">
    <property type="component" value="Chromosome"/>
</dbReference>
<dbReference type="KEGG" id="apre:CNX65_00960"/>
<gene>
    <name evidence="9" type="ORF">CNX65_00960</name>
</gene>
<dbReference type="SMART" id="SM00862">
    <property type="entry name" value="Trans_reg_C"/>
    <property type="match status" value="1"/>
</dbReference>
<keyword evidence="4" id="KW-0804">Transcription</keyword>
<dbReference type="AlphaFoldDB" id="A0A290YZ68"/>
<dbReference type="CDD" id="cd00383">
    <property type="entry name" value="trans_reg_C"/>
    <property type="match status" value="1"/>
</dbReference>
<evidence type="ECO:0000256" key="1">
    <source>
        <dbReference type="ARBA" id="ARBA00005820"/>
    </source>
</evidence>
<feature type="repeat" description="TPR" evidence="5">
    <location>
        <begin position="759"/>
        <end position="792"/>
    </location>
</feature>
<feature type="DNA-binding region" description="OmpR/PhoB-type" evidence="6">
    <location>
        <begin position="1"/>
        <end position="94"/>
    </location>
</feature>
<dbReference type="GO" id="GO:0003677">
    <property type="term" value="F:DNA binding"/>
    <property type="evidence" value="ECO:0007669"/>
    <property type="project" value="UniProtKB-UniRule"/>
</dbReference>
<keyword evidence="10" id="KW-1185">Reference proteome</keyword>
<dbReference type="GO" id="GO:0000160">
    <property type="term" value="P:phosphorelay signal transduction system"/>
    <property type="evidence" value="ECO:0007669"/>
    <property type="project" value="InterPro"/>
</dbReference>
<dbReference type="PROSITE" id="PS51755">
    <property type="entry name" value="OMPR_PHOB"/>
    <property type="match status" value="1"/>
</dbReference>
<dbReference type="Pfam" id="PF00486">
    <property type="entry name" value="Trans_reg_C"/>
    <property type="match status" value="1"/>
</dbReference>
<keyword evidence="3 6" id="KW-0238">DNA-binding</keyword>
<dbReference type="InterPro" id="IPR005158">
    <property type="entry name" value="BTAD"/>
</dbReference>
<feature type="domain" description="OmpR/PhoB-type" evidence="8">
    <location>
        <begin position="1"/>
        <end position="94"/>
    </location>
</feature>